<dbReference type="AlphaFoldDB" id="A0A2N7BMR4"/>
<dbReference type="SUPFAM" id="SSF49464">
    <property type="entry name" value="Carboxypeptidase regulatory domain-like"/>
    <property type="match status" value="1"/>
</dbReference>
<dbReference type="InterPro" id="IPR008969">
    <property type="entry name" value="CarboxyPept-like_regulatory"/>
</dbReference>
<keyword evidence="1" id="KW-0732">Signal</keyword>
<accession>A0A2N7BMR4</accession>
<evidence type="ECO:0000256" key="1">
    <source>
        <dbReference type="SAM" id="SignalP"/>
    </source>
</evidence>
<protein>
    <submittedName>
        <fullName evidence="2">TonB-dependent receptor</fullName>
    </submittedName>
</protein>
<evidence type="ECO:0000313" key="2">
    <source>
        <dbReference type="EMBL" id="PME59379.1"/>
    </source>
</evidence>
<comment type="caution">
    <text evidence="2">The sequence shown here is derived from an EMBL/GenBank/DDBJ whole genome shotgun (WGS) entry which is preliminary data.</text>
</comment>
<dbReference type="EMBL" id="MCSI01000150">
    <property type="protein sequence ID" value="PME59379.1"/>
    <property type="molecule type" value="Genomic_DNA"/>
</dbReference>
<proteinExistence type="predicted"/>
<dbReference type="RefSeq" id="WP_102266149.1">
    <property type="nucleotide sequence ID" value="NZ_MCSH01000015.1"/>
</dbReference>
<dbReference type="Proteomes" id="UP000235778">
    <property type="component" value="Unassembled WGS sequence"/>
</dbReference>
<feature type="chain" id="PRO_5014879223" evidence="1">
    <location>
        <begin position="24"/>
        <end position="821"/>
    </location>
</feature>
<evidence type="ECO:0000313" key="3">
    <source>
        <dbReference type="Proteomes" id="UP000235778"/>
    </source>
</evidence>
<reference evidence="3" key="1">
    <citation type="submission" date="2016-07" db="EMBL/GenBank/DDBJ databases">
        <title>Nontailed viruses are major unrecognized killers of bacteria in the ocean.</title>
        <authorList>
            <person name="Kauffman K."/>
            <person name="Hussain F."/>
            <person name="Yang J."/>
            <person name="Arevalo P."/>
            <person name="Brown J."/>
            <person name="Cutler M."/>
            <person name="Kelly L."/>
            <person name="Polz M.F."/>
        </authorList>
    </citation>
    <scope>NUCLEOTIDE SEQUENCE [LARGE SCALE GENOMIC DNA]</scope>
    <source>
        <strain evidence="3">10N.286.55.C1</strain>
    </source>
</reference>
<gene>
    <name evidence="2" type="ORF">BCV30_14250</name>
</gene>
<name>A0A2N7BMR4_9VIBR</name>
<organism evidence="2 3">
    <name type="scientific">Vibrio lentus</name>
    <dbReference type="NCBI Taxonomy" id="136468"/>
    <lineage>
        <taxon>Bacteria</taxon>
        <taxon>Pseudomonadati</taxon>
        <taxon>Pseudomonadota</taxon>
        <taxon>Gammaproteobacteria</taxon>
        <taxon>Vibrionales</taxon>
        <taxon>Vibrionaceae</taxon>
        <taxon>Vibrio</taxon>
    </lineage>
</organism>
<sequence length="821" mass="92868">MLRRLVWHALLLFFLSLSLAAHSEVNPEASELYPAHIEVRVGRVGDSFYRVMMDDYEEPFISISNAAFSLLEMNGQCDESGYCEIYLPQDVGRESPPYIVDTEQAICYRDENNNHDENNIQSIKYEVIDSETYIHWYSLQACIPAKVRWDIDDYRLTVFPEFSSLTELETVISKMKNESRQKAEALKRAGNIPAIEPQATVGLATRIAASVYHDSETGGDVYAISDTILSTEHSLSRLSIDSREDNPIVYYNIAVEAHEGEGSLEIGHVLLDGSVFTVNQTLEDGFYYTNRKRQPEFGNLQLERTTQPNISLDVLVNGIYQTTYRSDEFGRFVVEEENISLGDTIKFRYYLSKGVWREEEITVAGLEDAFLASNEWGVQVVGNEGADRAGAVSLEYGLADYFTVGSAFMRQDGKDLIGFQGRYLPTHWFAGHIGWLPDFDRFPMEFDILLGSDQSASIELNKTDELDLESMEYHVFKYNLSLANLTAFLTVRDDEDELSVEPKVNAKVSSNLFLSYAGDYRYIKSSHKDDYLHTIGLAKSGFSDTSWNVSGTVNGSGHHERTEFSLRNACKECILDPLNAFQELTTNVSARYQKQEVSFSASLEARVNHYLLIKLEGNEDRYGVEVTTEFGAKTYFDEDFGEFVEWNRYNHSKLTGIVYDHHKQPIAGVSLQILDQRAVSDAKGRFEFPSVPARSNLPIYIDEGALDLNLTPIQNPVFVNTKQVGLTHANIEMVVSFGVDGIVEGAIESNAYLHFKHIQKGTEYSSEIESDGFYMVEGLIAGKYIVTLEMGDKRYVQGADLDGDFWLSDLTFQLIDFHKVY</sequence>
<feature type="signal peptide" evidence="1">
    <location>
        <begin position="1"/>
        <end position="23"/>
    </location>
</feature>
<keyword evidence="2" id="KW-0675">Receptor</keyword>